<evidence type="ECO:0000256" key="1">
    <source>
        <dbReference type="ARBA" id="ARBA00004469"/>
    </source>
</evidence>
<dbReference type="Ensembl" id="ENSCSRT00000029984.1">
    <property type="protein sequence ID" value="ENSCSRP00000028819.1"/>
    <property type="gene ID" value="ENSCSRG00000021172.1"/>
</dbReference>
<dbReference type="Pfam" id="PF00787">
    <property type="entry name" value="PX"/>
    <property type="match status" value="1"/>
</dbReference>
<dbReference type="InterPro" id="IPR036871">
    <property type="entry name" value="PX_dom_sf"/>
</dbReference>
<keyword evidence="4" id="KW-0653">Protein transport</keyword>
<evidence type="ECO:0000256" key="3">
    <source>
        <dbReference type="ARBA" id="ARBA00022753"/>
    </source>
</evidence>
<feature type="domain" description="PX" evidence="7">
    <location>
        <begin position="74"/>
        <end position="191"/>
    </location>
</feature>
<evidence type="ECO:0000256" key="6">
    <source>
        <dbReference type="ARBA" id="ARBA00023136"/>
    </source>
</evidence>
<evidence type="ECO:0000313" key="9">
    <source>
        <dbReference type="Proteomes" id="UP000694403"/>
    </source>
</evidence>
<dbReference type="GO" id="GO:1901981">
    <property type="term" value="F:phosphatidylinositol phosphate binding"/>
    <property type="evidence" value="ECO:0007669"/>
    <property type="project" value="TreeGrafter"/>
</dbReference>
<keyword evidence="2" id="KW-0813">Transport</keyword>
<dbReference type="Gene3D" id="3.30.1520.10">
    <property type="entry name" value="Phox-like domain"/>
    <property type="match status" value="1"/>
</dbReference>
<dbReference type="PANTHER" id="PTHR20939:SF1">
    <property type="entry name" value="SORTING NEXIN-20"/>
    <property type="match status" value="1"/>
</dbReference>
<keyword evidence="6" id="KW-0472">Membrane</keyword>
<dbReference type="PANTHER" id="PTHR20939">
    <property type="entry name" value="SORTING NEXIN 20, 21"/>
    <property type="match status" value="1"/>
</dbReference>
<accession>A0A8C3TLE5</accession>
<reference evidence="8" key="2">
    <citation type="submission" date="2025-09" db="UniProtKB">
        <authorList>
            <consortium name="Ensembl"/>
        </authorList>
    </citation>
    <scope>IDENTIFICATION</scope>
</reference>
<dbReference type="SUPFAM" id="SSF64268">
    <property type="entry name" value="PX domain"/>
    <property type="match status" value="1"/>
</dbReference>
<dbReference type="PROSITE" id="PS50195">
    <property type="entry name" value="PX"/>
    <property type="match status" value="1"/>
</dbReference>
<protein>
    <submittedName>
        <fullName evidence="8">Sorting nexin 20</fullName>
    </submittedName>
</protein>
<dbReference type="InterPro" id="IPR039937">
    <property type="entry name" value="SNX20/SNX21"/>
</dbReference>
<proteinExistence type="predicted"/>
<dbReference type="InterPro" id="IPR001683">
    <property type="entry name" value="PX_dom"/>
</dbReference>
<evidence type="ECO:0000259" key="7">
    <source>
        <dbReference type="PROSITE" id="PS50195"/>
    </source>
</evidence>
<dbReference type="Proteomes" id="UP000694403">
    <property type="component" value="Unplaced"/>
</dbReference>
<keyword evidence="9" id="KW-1185">Reference proteome</keyword>
<keyword evidence="5" id="KW-0446">Lipid-binding</keyword>
<name>A0A8C3TLE5_CHESE</name>
<evidence type="ECO:0000256" key="2">
    <source>
        <dbReference type="ARBA" id="ARBA00022448"/>
    </source>
</evidence>
<sequence length="316" mass="36103">QKYLPLVHTAADRLPHQLTYSSHGAGVPELTGSDSGIDLSTSIATLSVLSGQNPNADKTKVKFKICLSTFSKTTVLCNKTEYFLLLAFFFSSCQLYKIIIIQTGSFDGNRSVIERRYSDFEKLHKNLLKDFNEEIEDVTFPKKCLTGNFTEEMINERKLAFRDYLGFLYSLKCVRRSKEFIDFLIRPEMEEAYGCLRGGQYTKALEILVQVSALQEKLTRQSPVLVVPTLCALVVCHKDLENPASAYEYGEKALLRLQMHGGHRYYVPLLETMITLAYELGKDFLSLQEKLEESKAKRDQIKVFTLKELAVREYIQ</sequence>
<evidence type="ECO:0000256" key="5">
    <source>
        <dbReference type="ARBA" id="ARBA00023121"/>
    </source>
</evidence>
<dbReference type="AlphaFoldDB" id="A0A8C3TLE5"/>
<dbReference type="GO" id="GO:0015031">
    <property type="term" value="P:protein transport"/>
    <property type="evidence" value="ECO:0007669"/>
    <property type="project" value="UniProtKB-KW"/>
</dbReference>
<dbReference type="GO" id="GO:0031901">
    <property type="term" value="C:early endosome membrane"/>
    <property type="evidence" value="ECO:0007669"/>
    <property type="project" value="UniProtKB-SubCell"/>
</dbReference>
<dbReference type="SMART" id="SM00312">
    <property type="entry name" value="PX"/>
    <property type="match status" value="1"/>
</dbReference>
<reference evidence="8" key="1">
    <citation type="submission" date="2025-08" db="UniProtKB">
        <authorList>
            <consortium name="Ensembl"/>
        </authorList>
    </citation>
    <scope>IDENTIFICATION</scope>
</reference>
<organism evidence="8 9">
    <name type="scientific">Chelydra serpentina</name>
    <name type="common">Snapping turtle</name>
    <name type="synonym">Testudo serpentina</name>
    <dbReference type="NCBI Taxonomy" id="8475"/>
    <lineage>
        <taxon>Eukaryota</taxon>
        <taxon>Metazoa</taxon>
        <taxon>Chordata</taxon>
        <taxon>Craniata</taxon>
        <taxon>Vertebrata</taxon>
        <taxon>Euteleostomi</taxon>
        <taxon>Archelosauria</taxon>
        <taxon>Testudinata</taxon>
        <taxon>Testudines</taxon>
        <taxon>Cryptodira</taxon>
        <taxon>Durocryptodira</taxon>
        <taxon>Americhelydia</taxon>
        <taxon>Chelydroidea</taxon>
        <taxon>Chelydridae</taxon>
        <taxon>Chelydra</taxon>
    </lineage>
</organism>
<comment type="subcellular location">
    <subcellularLocation>
        <location evidence="1">Early endosome membrane</location>
        <topology evidence="1">Peripheral membrane protein</topology>
        <orientation evidence="1">Cytoplasmic side</orientation>
    </subcellularLocation>
</comment>
<keyword evidence="3" id="KW-0967">Endosome</keyword>
<evidence type="ECO:0000256" key="4">
    <source>
        <dbReference type="ARBA" id="ARBA00022927"/>
    </source>
</evidence>
<evidence type="ECO:0000313" key="8">
    <source>
        <dbReference type="Ensembl" id="ENSCSRP00000028819.1"/>
    </source>
</evidence>